<feature type="transmembrane region" description="Helical" evidence="8">
    <location>
        <begin position="162"/>
        <end position="181"/>
    </location>
</feature>
<sequence>MFKIRAKILVVAVILSLGLGFILHNYAKYPQRGASADEYTYSFLGLSLIKDGVPTSWSHFSAYKNKYSLTINNAYFPVVYPYFDHPPLNGLLVASVALLNGEREFYQINLSTIRLAPIFLFMVTSTLVFLIGKKLYGYKTGLWALLINITTTIIVMNARVAFAENLLTPLFLLALYLYILFKDKLRVPIVLLLGTLSGLAIWTKELGVIVFISLLYLFIERKQSLRLTLLLVSTTLLFGFGYVLYGAYFDWGLFKEIIFIQSTRNIGPDNLLILLFKPIIVNKEYYDGWYFLGLLSIFTALIKYTKHKIIIVPAMTYFLLLIVSASQDIISGWYMIPLFPLMSILTAALLVESQRKFNWYPLAMLLFVGLSQMKLIFEPNFGLAPSQFRLFMVIMFLPVIGAMMLQNKRVYSYLVSIWFYLFILGNVYLTYNYVHPA</sequence>
<proteinExistence type="predicted"/>
<keyword evidence="4" id="KW-0808">Transferase</keyword>
<evidence type="ECO:0000256" key="6">
    <source>
        <dbReference type="ARBA" id="ARBA00022989"/>
    </source>
</evidence>
<dbReference type="AlphaFoldDB" id="A0A2H0BY93"/>
<comment type="subcellular location">
    <subcellularLocation>
        <location evidence="1">Cell membrane</location>
        <topology evidence="1">Multi-pass membrane protein</topology>
    </subcellularLocation>
</comment>
<dbReference type="GO" id="GO:0016763">
    <property type="term" value="F:pentosyltransferase activity"/>
    <property type="evidence" value="ECO:0007669"/>
    <property type="project" value="TreeGrafter"/>
</dbReference>
<keyword evidence="3" id="KW-0328">Glycosyltransferase</keyword>
<evidence type="ECO:0000313" key="10">
    <source>
        <dbReference type="EMBL" id="PIP61928.1"/>
    </source>
</evidence>
<feature type="transmembrane region" description="Helical" evidence="8">
    <location>
        <begin position="285"/>
        <end position="302"/>
    </location>
</feature>
<feature type="transmembrane region" description="Helical" evidence="8">
    <location>
        <begin position="332"/>
        <end position="351"/>
    </location>
</feature>
<feature type="transmembrane region" description="Helical" evidence="8">
    <location>
        <begin position="410"/>
        <end position="431"/>
    </location>
</feature>
<dbReference type="PANTHER" id="PTHR33908:SF11">
    <property type="entry name" value="MEMBRANE PROTEIN"/>
    <property type="match status" value="1"/>
</dbReference>
<evidence type="ECO:0000259" key="9">
    <source>
        <dbReference type="Pfam" id="PF13231"/>
    </source>
</evidence>
<organism evidence="10 11">
    <name type="scientific">Candidatus Roizmanbacteria bacterium CG22_combo_CG10-13_8_21_14_all_38_20</name>
    <dbReference type="NCBI Taxonomy" id="1974862"/>
    <lineage>
        <taxon>Bacteria</taxon>
        <taxon>Candidatus Roizmaniibacteriota</taxon>
    </lineage>
</organism>
<feature type="transmembrane region" description="Helical" evidence="8">
    <location>
        <begin position="225"/>
        <end position="245"/>
    </location>
</feature>
<feature type="transmembrane region" description="Helical" evidence="8">
    <location>
        <begin position="388"/>
        <end position="405"/>
    </location>
</feature>
<reference evidence="10 11" key="1">
    <citation type="submission" date="2017-09" db="EMBL/GenBank/DDBJ databases">
        <title>Depth-based differentiation of microbial function through sediment-hosted aquifers and enrichment of novel symbionts in the deep terrestrial subsurface.</title>
        <authorList>
            <person name="Probst A.J."/>
            <person name="Ladd B."/>
            <person name="Jarett J.K."/>
            <person name="Geller-Mcgrath D.E."/>
            <person name="Sieber C.M."/>
            <person name="Emerson J.B."/>
            <person name="Anantharaman K."/>
            <person name="Thomas B.C."/>
            <person name="Malmstrom R."/>
            <person name="Stieglmeier M."/>
            <person name="Klingl A."/>
            <person name="Woyke T."/>
            <person name="Ryan C.M."/>
            <person name="Banfield J.F."/>
        </authorList>
    </citation>
    <scope>NUCLEOTIDE SEQUENCE [LARGE SCALE GENOMIC DNA]</scope>
    <source>
        <strain evidence="10">CG22_combo_CG10-13_8_21_14_all_38_20</strain>
    </source>
</reference>
<dbReference type="Pfam" id="PF13231">
    <property type="entry name" value="PMT_2"/>
    <property type="match status" value="1"/>
</dbReference>
<evidence type="ECO:0000256" key="7">
    <source>
        <dbReference type="ARBA" id="ARBA00023136"/>
    </source>
</evidence>
<dbReference type="GO" id="GO:0009103">
    <property type="term" value="P:lipopolysaccharide biosynthetic process"/>
    <property type="evidence" value="ECO:0007669"/>
    <property type="project" value="UniProtKB-ARBA"/>
</dbReference>
<feature type="transmembrane region" description="Helical" evidence="8">
    <location>
        <begin position="309"/>
        <end position="326"/>
    </location>
</feature>
<feature type="transmembrane region" description="Helical" evidence="8">
    <location>
        <begin position="6"/>
        <end position="23"/>
    </location>
</feature>
<feature type="transmembrane region" description="Helical" evidence="8">
    <location>
        <begin position="358"/>
        <end position="376"/>
    </location>
</feature>
<dbReference type="InterPro" id="IPR050297">
    <property type="entry name" value="LipidA_mod_glycosyltrf_83"/>
</dbReference>
<keyword evidence="5 8" id="KW-0812">Transmembrane</keyword>
<evidence type="ECO:0000256" key="4">
    <source>
        <dbReference type="ARBA" id="ARBA00022679"/>
    </source>
</evidence>
<evidence type="ECO:0000256" key="1">
    <source>
        <dbReference type="ARBA" id="ARBA00004651"/>
    </source>
</evidence>
<accession>A0A2H0BY93</accession>
<keyword evidence="6 8" id="KW-1133">Transmembrane helix</keyword>
<dbReference type="GO" id="GO:0005886">
    <property type="term" value="C:plasma membrane"/>
    <property type="evidence" value="ECO:0007669"/>
    <property type="project" value="UniProtKB-SubCell"/>
</dbReference>
<evidence type="ECO:0000256" key="8">
    <source>
        <dbReference type="SAM" id="Phobius"/>
    </source>
</evidence>
<evidence type="ECO:0000256" key="5">
    <source>
        <dbReference type="ARBA" id="ARBA00022692"/>
    </source>
</evidence>
<keyword evidence="2" id="KW-1003">Cell membrane</keyword>
<feature type="transmembrane region" description="Helical" evidence="8">
    <location>
        <begin position="187"/>
        <end position="218"/>
    </location>
</feature>
<evidence type="ECO:0000313" key="11">
    <source>
        <dbReference type="Proteomes" id="UP000231246"/>
    </source>
</evidence>
<protein>
    <recommendedName>
        <fullName evidence="9">Glycosyltransferase RgtA/B/C/D-like domain-containing protein</fullName>
    </recommendedName>
</protein>
<name>A0A2H0BY93_9BACT</name>
<keyword evidence="7 8" id="KW-0472">Membrane</keyword>
<dbReference type="EMBL" id="PCTA01000010">
    <property type="protein sequence ID" value="PIP61928.1"/>
    <property type="molecule type" value="Genomic_DNA"/>
</dbReference>
<dbReference type="Proteomes" id="UP000231246">
    <property type="component" value="Unassembled WGS sequence"/>
</dbReference>
<feature type="transmembrane region" description="Helical" evidence="8">
    <location>
        <begin position="113"/>
        <end position="131"/>
    </location>
</feature>
<gene>
    <name evidence="10" type="ORF">COW99_01745</name>
</gene>
<evidence type="ECO:0000256" key="2">
    <source>
        <dbReference type="ARBA" id="ARBA00022475"/>
    </source>
</evidence>
<evidence type="ECO:0000256" key="3">
    <source>
        <dbReference type="ARBA" id="ARBA00022676"/>
    </source>
</evidence>
<feature type="domain" description="Glycosyltransferase RgtA/B/C/D-like" evidence="9">
    <location>
        <begin position="84"/>
        <end position="237"/>
    </location>
</feature>
<dbReference type="PANTHER" id="PTHR33908">
    <property type="entry name" value="MANNOSYLTRANSFERASE YKCB-RELATED"/>
    <property type="match status" value="1"/>
</dbReference>
<dbReference type="InterPro" id="IPR038731">
    <property type="entry name" value="RgtA/B/C-like"/>
</dbReference>
<feature type="transmembrane region" description="Helical" evidence="8">
    <location>
        <begin position="137"/>
        <end position="155"/>
    </location>
</feature>
<comment type="caution">
    <text evidence="10">The sequence shown here is derived from an EMBL/GenBank/DDBJ whole genome shotgun (WGS) entry which is preliminary data.</text>
</comment>